<reference evidence="2 3" key="1">
    <citation type="journal article" date="2016" name="Stand. Genomic Sci.">
        <title>Complete genome sequence and genomic characterization of Microcystis panniformis FACHB 1757 by third-generation sequencing.</title>
        <authorList>
            <person name="Zhang J.Y."/>
            <person name="Guan R."/>
            <person name="Zhang H.J."/>
            <person name="Li H."/>
            <person name="Xiao P."/>
            <person name="Yu G.L."/>
            <person name="Du L."/>
            <person name="Cao D.M."/>
            <person name="Zhu B.C."/>
            <person name="Li R.H."/>
            <person name="Lu Z.H."/>
        </authorList>
    </citation>
    <scope>NUCLEOTIDE SEQUENCE [LARGE SCALE GENOMIC DNA]</scope>
    <source>
        <strain evidence="2 3">FACHB-1757</strain>
    </source>
</reference>
<dbReference type="Proteomes" id="UP000068167">
    <property type="component" value="Chromosome"/>
</dbReference>
<protein>
    <submittedName>
        <fullName evidence="2">Uncharacterized protein</fullName>
    </submittedName>
</protein>
<gene>
    <name evidence="2" type="ORF">VL20_2374</name>
</gene>
<keyword evidence="1" id="KW-0812">Transmembrane</keyword>
<dbReference type="KEGG" id="mpk:VL20_2374"/>
<evidence type="ECO:0000256" key="1">
    <source>
        <dbReference type="SAM" id="Phobius"/>
    </source>
</evidence>
<dbReference type="EMBL" id="CP011339">
    <property type="protein sequence ID" value="AKV67469.1"/>
    <property type="molecule type" value="Genomic_DNA"/>
</dbReference>
<name>A0A0K1RZZ7_9CHRO</name>
<keyword evidence="3" id="KW-1185">Reference proteome</keyword>
<sequence length="39" mass="4739">MVNSFRRRYLKTIIRYRFLPIGSNFLFAALFNLSLIDRD</sequence>
<evidence type="ECO:0000313" key="3">
    <source>
        <dbReference type="Proteomes" id="UP000068167"/>
    </source>
</evidence>
<dbReference type="PATRIC" id="fig|1638788.3.peg.2386"/>
<accession>A0A0K1RZZ7</accession>
<proteinExistence type="predicted"/>
<feature type="transmembrane region" description="Helical" evidence="1">
    <location>
        <begin position="16"/>
        <end position="36"/>
    </location>
</feature>
<organism evidence="2 3">
    <name type="scientific">Microcystis panniformis FACHB-1757</name>
    <dbReference type="NCBI Taxonomy" id="1638788"/>
    <lineage>
        <taxon>Bacteria</taxon>
        <taxon>Bacillati</taxon>
        <taxon>Cyanobacteriota</taxon>
        <taxon>Cyanophyceae</taxon>
        <taxon>Oscillatoriophycideae</taxon>
        <taxon>Chroococcales</taxon>
        <taxon>Microcystaceae</taxon>
        <taxon>Microcystis</taxon>
    </lineage>
</organism>
<evidence type="ECO:0000313" key="2">
    <source>
        <dbReference type="EMBL" id="AKV67469.1"/>
    </source>
</evidence>
<dbReference type="AlphaFoldDB" id="A0A0K1RZZ7"/>
<keyword evidence="1" id="KW-1133">Transmembrane helix</keyword>
<keyword evidence="1" id="KW-0472">Membrane</keyword>